<name>A0ABQ9GD38_9NEOP</name>
<feature type="region of interest" description="Disordered" evidence="1">
    <location>
        <begin position="28"/>
        <end position="50"/>
    </location>
</feature>
<proteinExistence type="predicted"/>
<evidence type="ECO:0000313" key="3">
    <source>
        <dbReference type="Proteomes" id="UP001159363"/>
    </source>
</evidence>
<sequence>MVLNKEKYRLERVNFMLLAGTSFLLSQQMDPGKEKQSERGRPELGRCSAQSARPSMANIAAVILLLATSLNAVGGGRGVVVDRALASHHGDPGSIPGAGSLPEFRTVGVVPDDADCRRAFSGVSRPPRPLLSGAAPYSPRLALIGSRDLDVKTSPNLFASLAQ</sequence>
<dbReference type="EMBL" id="JARBHB010000013">
    <property type="protein sequence ID" value="KAJ8870325.1"/>
    <property type="molecule type" value="Genomic_DNA"/>
</dbReference>
<gene>
    <name evidence="2" type="ORF">PR048_029346</name>
</gene>
<evidence type="ECO:0000313" key="2">
    <source>
        <dbReference type="EMBL" id="KAJ8870325.1"/>
    </source>
</evidence>
<organism evidence="2 3">
    <name type="scientific">Dryococelus australis</name>
    <dbReference type="NCBI Taxonomy" id="614101"/>
    <lineage>
        <taxon>Eukaryota</taxon>
        <taxon>Metazoa</taxon>
        <taxon>Ecdysozoa</taxon>
        <taxon>Arthropoda</taxon>
        <taxon>Hexapoda</taxon>
        <taxon>Insecta</taxon>
        <taxon>Pterygota</taxon>
        <taxon>Neoptera</taxon>
        <taxon>Polyneoptera</taxon>
        <taxon>Phasmatodea</taxon>
        <taxon>Verophasmatodea</taxon>
        <taxon>Anareolatae</taxon>
        <taxon>Phasmatidae</taxon>
        <taxon>Eurycanthinae</taxon>
        <taxon>Dryococelus</taxon>
    </lineage>
</organism>
<reference evidence="2 3" key="1">
    <citation type="submission" date="2023-02" db="EMBL/GenBank/DDBJ databases">
        <title>LHISI_Scaffold_Assembly.</title>
        <authorList>
            <person name="Stuart O.P."/>
            <person name="Cleave R."/>
            <person name="Magrath M.J.L."/>
            <person name="Mikheyev A.S."/>
        </authorList>
    </citation>
    <scope>NUCLEOTIDE SEQUENCE [LARGE SCALE GENOMIC DNA]</scope>
    <source>
        <strain evidence="2">Daus_M_001</strain>
        <tissue evidence="2">Leg muscle</tissue>
    </source>
</reference>
<protein>
    <submittedName>
        <fullName evidence="2">Uncharacterized protein</fullName>
    </submittedName>
</protein>
<evidence type="ECO:0000256" key="1">
    <source>
        <dbReference type="SAM" id="MobiDB-lite"/>
    </source>
</evidence>
<comment type="caution">
    <text evidence="2">The sequence shown here is derived from an EMBL/GenBank/DDBJ whole genome shotgun (WGS) entry which is preliminary data.</text>
</comment>
<dbReference type="Proteomes" id="UP001159363">
    <property type="component" value="Chromosome 12"/>
</dbReference>
<accession>A0ABQ9GD38</accession>
<feature type="compositionally biased region" description="Basic and acidic residues" evidence="1">
    <location>
        <begin position="31"/>
        <end position="44"/>
    </location>
</feature>
<keyword evidence="3" id="KW-1185">Reference proteome</keyword>